<dbReference type="PANTHER" id="PTHR43790:SF9">
    <property type="entry name" value="GALACTOFURANOSE TRANSPORTER ATP-BINDING PROTEIN YTFR"/>
    <property type="match status" value="1"/>
</dbReference>
<name>A0A2M9BYT1_9MICO</name>
<keyword evidence="7" id="KW-1185">Reference proteome</keyword>
<dbReference type="OrthoDB" id="39350at2"/>
<dbReference type="GO" id="GO:0005524">
    <property type="term" value="F:ATP binding"/>
    <property type="evidence" value="ECO:0007669"/>
    <property type="project" value="UniProtKB-KW"/>
</dbReference>
<dbReference type="InterPro" id="IPR017871">
    <property type="entry name" value="ABC_transporter-like_CS"/>
</dbReference>
<evidence type="ECO:0000256" key="1">
    <source>
        <dbReference type="ARBA" id="ARBA00022448"/>
    </source>
</evidence>
<comment type="caution">
    <text evidence="6">The sequence shown here is derived from an EMBL/GenBank/DDBJ whole genome shotgun (WGS) entry which is preliminary data.</text>
</comment>
<dbReference type="EMBL" id="PGFB01000002">
    <property type="protein sequence ID" value="PJJ63237.1"/>
    <property type="molecule type" value="Genomic_DNA"/>
</dbReference>
<organism evidence="6 7">
    <name type="scientific">Compostimonas suwonensis</name>
    <dbReference type="NCBI Taxonomy" id="1048394"/>
    <lineage>
        <taxon>Bacteria</taxon>
        <taxon>Bacillati</taxon>
        <taxon>Actinomycetota</taxon>
        <taxon>Actinomycetes</taxon>
        <taxon>Micrococcales</taxon>
        <taxon>Microbacteriaceae</taxon>
        <taxon>Compostimonas</taxon>
    </lineage>
</organism>
<evidence type="ECO:0000256" key="2">
    <source>
        <dbReference type="ARBA" id="ARBA00022737"/>
    </source>
</evidence>
<evidence type="ECO:0000313" key="6">
    <source>
        <dbReference type="EMBL" id="PJJ63237.1"/>
    </source>
</evidence>
<dbReference type="InterPro" id="IPR003439">
    <property type="entry name" value="ABC_transporter-like_ATP-bd"/>
</dbReference>
<reference evidence="6 7" key="1">
    <citation type="submission" date="2017-11" db="EMBL/GenBank/DDBJ databases">
        <title>Genomic Encyclopedia of Archaeal and Bacterial Type Strains, Phase II (KMG-II): From Individual Species to Whole Genera.</title>
        <authorList>
            <person name="Goeker M."/>
        </authorList>
    </citation>
    <scope>NUCLEOTIDE SEQUENCE [LARGE SCALE GENOMIC DNA]</scope>
    <source>
        <strain evidence="6 7">DSM 25625</strain>
    </source>
</reference>
<dbReference type="Pfam" id="PF00005">
    <property type="entry name" value="ABC_tran"/>
    <property type="match status" value="2"/>
</dbReference>
<dbReference type="PROSITE" id="PS50893">
    <property type="entry name" value="ABC_TRANSPORTER_2"/>
    <property type="match status" value="2"/>
</dbReference>
<gene>
    <name evidence="6" type="ORF">CLV54_0894</name>
</gene>
<keyword evidence="1" id="KW-0813">Transport</keyword>
<keyword evidence="2" id="KW-0677">Repeat</keyword>
<dbReference type="RefSeq" id="WP_100343772.1">
    <property type="nucleotide sequence ID" value="NZ_PGFB01000002.1"/>
</dbReference>
<accession>A0A2M9BYT1</accession>
<evidence type="ECO:0000256" key="4">
    <source>
        <dbReference type="ARBA" id="ARBA00022840"/>
    </source>
</evidence>
<evidence type="ECO:0000256" key="3">
    <source>
        <dbReference type="ARBA" id="ARBA00022741"/>
    </source>
</evidence>
<feature type="domain" description="ABC transporter" evidence="5">
    <location>
        <begin position="255"/>
        <end position="508"/>
    </location>
</feature>
<keyword evidence="3" id="KW-0547">Nucleotide-binding</keyword>
<dbReference type="AlphaFoldDB" id="A0A2M9BYT1"/>
<dbReference type="Gene3D" id="3.40.50.300">
    <property type="entry name" value="P-loop containing nucleotide triphosphate hydrolases"/>
    <property type="match status" value="2"/>
</dbReference>
<dbReference type="SMART" id="SM00382">
    <property type="entry name" value="AAA"/>
    <property type="match status" value="1"/>
</dbReference>
<keyword evidence="4 6" id="KW-0067">ATP-binding</keyword>
<dbReference type="GO" id="GO:0016887">
    <property type="term" value="F:ATP hydrolysis activity"/>
    <property type="evidence" value="ECO:0007669"/>
    <property type="project" value="InterPro"/>
</dbReference>
<dbReference type="CDD" id="cd03215">
    <property type="entry name" value="ABC_Carb_Monos_II"/>
    <property type="match status" value="1"/>
</dbReference>
<evidence type="ECO:0000259" key="5">
    <source>
        <dbReference type="PROSITE" id="PS50893"/>
    </source>
</evidence>
<dbReference type="InterPro" id="IPR003593">
    <property type="entry name" value="AAA+_ATPase"/>
</dbReference>
<dbReference type="Proteomes" id="UP000230161">
    <property type="component" value="Unassembled WGS sequence"/>
</dbReference>
<protein>
    <submittedName>
        <fullName evidence="6">Ribose transport system ATP-binding protein/rhamnose transport system ATP-binding protein/putative xylitol transport system ATP-binding protein</fullName>
    </submittedName>
</protein>
<evidence type="ECO:0000313" key="7">
    <source>
        <dbReference type="Proteomes" id="UP000230161"/>
    </source>
</evidence>
<dbReference type="PROSITE" id="PS00211">
    <property type="entry name" value="ABC_TRANSPORTER_1"/>
    <property type="match status" value="1"/>
</dbReference>
<dbReference type="PANTHER" id="PTHR43790">
    <property type="entry name" value="CARBOHYDRATE TRANSPORT ATP-BINDING PROTEIN MG119-RELATED"/>
    <property type="match status" value="1"/>
</dbReference>
<sequence>MSDRRQADSELGPVVELRGVRKSFGGVHALKGVDLVVPSGTVIGLAGENGAGKSTLLKVLSGIYQPDAGEVLYDGIRQTNLMPATARAAGIAAVAQELSLFEHLPVGENILIGQEPMRGPFVNAAKRDRMAADALVEVGSTVSVHDMVRDLEFAERQLVEIAKALVSQPRVLILDEPTSGLRESEVDRLLELIRRLRERGTSVVFITHRLSEMFAVCDTFTVLKDGESVASRAASDIDADTLVSLMVGRKLEALFPSKDVHYSGPTDVPLLSAREFSVIGTRVKDISLDLRPGEIVGIAGLAGNGQNDLLEGLAGIRASKGELRVGSAAGPFRNPRKALRAGVSLVPEDRKRHGLVLAFSIFKNLTLPTLPAFSRAGVLSSRKEQAAATTSITAMAIRPPDGSLIAGGLSGGNQQKIVIGRTLLADPSVYLFADPTRGIDVGTKYEIYVLMRRLAAEGKGIVLMSTDLSETIGVCDRVLVISGGRIVAELAGERLTEEEVTKASFEAGTEAA</sequence>
<feature type="domain" description="ABC transporter" evidence="5">
    <location>
        <begin position="15"/>
        <end position="250"/>
    </location>
</feature>
<dbReference type="InterPro" id="IPR027417">
    <property type="entry name" value="P-loop_NTPase"/>
</dbReference>
<dbReference type="CDD" id="cd03216">
    <property type="entry name" value="ABC_Carb_Monos_I"/>
    <property type="match status" value="1"/>
</dbReference>
<dbReference type="SUPFAM" id="SSF52540">
    <property type="entry name" value="P-loop containing nucleoside triphosphate hydrolases"/>
    <property type="match status" value="2"/>
</dbReference>
<proteinExistence type="predicted"/>
<dbReference type="InterPro" id="IPR050107">
    <property type="entry name" value="ABC_carbohydrate_import_ATPase"/>
</dbReference>